<name>A0A5C4JU22_9HYPH</name>
<feature type="signal peptide" evidence="1">
    <location>
        <begin position="1"/>
        <end position="18"/>
    </location>
</feature>
<accession>A0A5C4JU22</accession>
<reference evidence="3 4" key="1">
    <citation type="submission" date="2019-05" db="EMBL/GenBank/DDBJ databases">
        <authorList>
            <person name="Lee S.D."/>
        </authorList>
    </citation>
    <scope>NUCLEOTIDE SEQUENCE [LARGE SCALE GENOMIC DNA]</scope>
    <source>
        <strain evidence="3 4">GH2-6</strain>
    </source>
</reference>
<dbReference type="Gene3D" id="2.40.160.90">
    <property type="match status" value="1"/>
</dbReference>
<keyword evidence="1" id="KW-0732">Signal</keyword>
<dbReference type="RefSeq" id="WP_138747671.1">
    <property type="nucleotide sequence ID" value="NZ_VCLB01000003.1"/>
</dbReference>
<organism evidence="3 4">
    <name type="scientific">Martelella lutilitoris</name>
    <dbReference type="NCBI Taxonomy" id="2583532"/>
    <lineage>
        <taxon>Bacteria</taxon>
        <taxon>Pseudomonadati</taxon>
        <taxon>Pseudomonadota</taxon>
        <taxon>Alphaproteobacteria</taxon>
        <taxon>Hyphomicrobiales</taxon>
        <taxon>Aurantimonadaceae</taxon>
        <taxon>Martelella</taxon>
    </lineage>
</organism>
<keyword evidence="4" id="KW-1185">Reference proteome</keyword>
<dbReference type="InterPro" id="IPR011250">
    <property type="entry name" value="OMP/PagP_B-barrel"/>
</dbReference>
<dbReference type="InterPro" id="IPR054843">
    <property type="entry name" value="Slam_hemophilin_C"/>
</dbReference>
<sequence length="270" mass="27164">MKSSMTALMGTIALIALAGCSGGGGGGGPLAPNALGYYSDFDTWNEAVRGSGSASANIQMNGDGTVGVEITGGPDAGETALFYPDGDGYTANLGDGAEAYMRLGYFGVDGIKDGPVVAFIDADTWDDNVVGMAFRATDGVTAPGNMPLSGRATYSGQHLGAAALPGEYLDYIDGSFNANVDFGSGQLAGAMDTQVGDVTFQATIAGSEFNSNANSIAVGNDYLNVDQANSRVNGAFYGNRAAGIAGTYQVNGARADAGAGMVGTFVGERN</sequence>
<dbReference type="Pfam" id="PF01298">
    <property type="entry name" value="TbpB_B_D"/>
    <property type="match status" value="1"/>
</dbReference>
<dbReference type="InterPro" id="IPR001677">
    <property type="entry name" value="TbpB_B_D"/>
</dbReference>
<evidence type="ECO:0000313" key="4">
    <source>
        <dbReference type="Proteomes" id="UP000307874"/>
    </source>
</evidence>
<reference evidence="3 4" key="2">
    <citation type="submission" date="2019-06" db="EMBL/GenBank/DDBJ databases">
        <title>Martelella lutilitoris sp. nov., isolated from a tidal mudflat.</title>
        <authorList>
            <person name="Kim Y.-J."/>
        </authorList>
    </citation>
    <scope>NUCLEOTIDE SEQUENCE [LARGE SCALE GENOMIC DNA]</scope>
    <source>
        <strain evidence="3 4">GH2-6</strain>
    </source>
</reference>
<dbReference type="AlphaFoldDB" id="A0A5C4JU22"/>
<evidence type="ECO:0000259" key="2">
    <source>
        <dbReference type="Pfam" id="PF01298"/>
    </source>
</evidence>
<dbReference type="OrthoDB" id="7916155at2"/>
<evidence type="ECO:0000313" key="3">
    <source>
        <dbReference type="EMBL" id="TNB48767.1"/>
    </source>
</evidence>
<dbReference type="SUPFAM" id="SSF56925">
    <property type="entry name" value="OMPA-like"/>
    <property type="match status" value="1"/>
</dbReference>
<feature type="chain" id="PRO_5022658529" evidence="1">
    <location>
        <begin position="19"/>
        <end position="270"/>
    </location>
</feature>
<comment type="caution">
    <text evidence="3">The sequence shown here is derived from an EMBL/GenBank/DDBJ whole genome shotgun (WGS) entry which is preliminary data.</text>
</comment>
<dbReference type="Proteomes" id="UP000307874">
    <property type="component" value="Unassembled WGS sequence"/>
</dbReference>
<proteinExistence type="predicted"/>
<evidence type="ECO:0000256" key="1">
    <source>
        <dbReference type="SAM" id="SignalP"/>
    </source>
</evidence>
<gene>
    <name evidence="3" type="ORF">FF124_06475</name>
</gene>
<dbReference type="EMBL" id="VCLB01000003">
    <property type="protein sequence ID" value="TNB48767.1"/>
    <property type="molecule type" value="Genomic_DNA"/>
</dbReference>
<dbReference type="PROSITE" id="PS51257">
    <property type="entry name" value="PROKAR_LIPOPROTEIN"/>
    <property type="match status" value="1"/>
</dbReference>
<feature type="domain" description="Transferrin-binding protein B C-lobe/N-lobe beta-barrel" evidence="2">
    <location>
        <begin position="146"/>
        <end position="266"/>
    </location>
</feature>
<protein>
    <submittedName>
        <fullName evidence="3">Transferrin-binding protein-like solute binding protein</fullName>
    </submittedName>
</protein>
<dbReference type="NCBIfam" id="NF041636">
    <property type="entry name" value="slam_lipo"/>
    <property type="match status" value="1"/>
</dbReference>